<sequence length="80" mass="8815">MTAIITKWGNSFAIRIPNSLAEQLQLSEGVSVSISVSDGNLIIAPQRRKKYTLDELLTGMTAEHFHGETDTGMPVGREVW</sequence>
<comment type="caution">
    <text evidence="3">The sequence shown here is derived from an EMBL/GenBank/DDBJ whole genome shotgun (WGS) entry which is preliminary data.</text>
</comment>
<dbReference type="InterPro" id="IPR037914">
    <property type="entry name" value="SpoVT-AbrB_sf"/>
</dbReference>
<dbReference type="PANTHER" id="PTHR40516:SF1">
    <property type="entry name" value="ANTITOXIN CHPS-RELATED"/>
    <property type="match status" value="1"/>
</dbReference>
<dbReference type="GO" id="GO:0003677">
    <property type="term" value="F:DNA binding"/>
    <property type="evidence" value="ECO:0007669"/>
    <property type="project" value="UniProtKB-UniRule"/>
</dbReference>
<dbReference type="SMART" id="SM00966">
    <property type="entry name" value="SpoVT_AbrB"/>
    <property type="match status" value="1"/>
</dbReference>
<organism evidence="3 4">
    <name type="scientific">Limnofasciculus baicalensis BBK-W-15</name>
    <dbReference type="NCBI Taxonomy" id="2699891"/>
    <lineage>
        <taxon>Bacteria</taxon>
        <taxon>Bacillati</taxon>
        <taxon>Cyanobacteriota</taxon>
        <taxon>Cyanophyceae</taxon>
        <taxon>Coleofasciculales</taxon>
        <taxon>Coleofasciculaceae</taxon>
        <taxon>Limnofasciculus</taxon>
        <taxon>Limnofasciculus baicalensis</taxon>
    </lineage>
</organism>
<proteinExistence type="predicted"/>
<evidence type="ECO:0000313" key="4">
    <source>
        <dbReference type="Proteomes" id="UP001204953"/>
    </source>
</evidence>
<dbReference type="PROSITE" id="PS51740">
    <property type="entry name" value="SPOVT_ABRB"/>
    <property type="match status" value="1"/>
</dbReference>
<dbReference type="Gene3D" id="2.10.260.10">
    <property type="match status" value="1"/>
</dbReference>
<dbReference type="AlphaFoldDB" id="A0AAE3GNM0"/>
<dbReference type="Proteomes" id="UP001204953">
    <property type="component" value="Unassembled WGS sequence"/>
</dbReference>
<reference evidence="3" key="1">
    <citation type="submission" date="2022-06" db="EMBL/GenBank/DDBJ databases">
        <title>New cyanobacteria of genus Symplocastrum in benthos of Lake Baikal.</title>
        <authorList>
            <person name="Sorokovikova E."/>
            <person name="Tikhonova I."/>
            <person name="Krasnopeev A."/>
            <person name="Evseev P."/>
            <person name="Gladkikh A."/>
            <person name="Belykh O."/>
        </authorList>
    </citation>
    <scope>NUCLEOTIDE SEQUENCE</scope>
    <source>
        <strain evidence="3">BBK-W-15</strain>
    </source>
</reference>
<protein>
    <submittedName>
        <fullName evidence="3">AbrB/MazE/SpoVT family DNA-binding domain-containing protein</fullName>
    </submittedName>
</protein>
<feature type="domain" description="SpoVT-AbrB" evidence="2">
    <location>
        <begin position="3"/>
        <end position="48"/>
    </location>
</feature>
<keyword evidence="1 3" id="KW-0238">DNA-binding</keyword>
<dbReference type="Pfam" id="PF04014">
    <property type="entry name" value="MazE_antitoxin"/>
    <property type="match status" value="1"/>
</dbReference>
<dbReference type="InterPro" id="IPR039052">
    <property type="entry name" value="Antitox_PemI-like"/>
</dbReference>
<evidence type="ECO:0000313" key="3">
    <source>
        <dbReference type="EMBL" id="MCP2727699.1"/>
    </source>
</evidence>
<accession>A0AAE3GNM0</accession>
<dbReference type="GO" id="GO:0097351">
    <property type="term" value="F:toxin sequestering activity"/>
    <property type="evidence" value="ECO:0007669"/>
    <property type="project" value="InterPro"/>
</dbReference>
<evidence type="ECO:0000259" key="2">
    <source>
        <dbReference type="PROSITE" id="PS51740"/>
    </source>
</evidence>
<dbReference type="PANTHER" id="PTHR40516">
    <property type="entry name" value="ANTITOXIN CHPS-RELATED"/>
    <property type="match status" value="1"/>
</dbReference>
<dbReference type="EMBL" id="JAMZMM010000024">
    <property type="protein sequence ID" value="MCP2727699.1"/>
    <property type="molecule type" value="Genomic_DNA"/>
</dbReference>
<keyword evidence="4" id="KW-1185">Reference proteome</keyword>
<evidence type="ECO:0000256" key="1">
    <source>
        <dbReference type="PROSITE-ProRule" id="PRU01076"/>
    </source>
</evidence>
<dbReference type="InterPro" id="IPR007159">
    <property type="entry name" value="SpoVT-AbrB_dom"/>
</dbReference>
<name>A0AAE3GNM0_9CYAN</name>
<dbReference type="RefSeq" id="WP_254010509.1">
    <property type="nucleotide sequence ID" value="NZ_JAMZMM010000024.1"/>
</dbReference>
<dbReference type="SUPFAM" id="SSF89447">
    <property type="entry name" value="AbrB/MazE/MraZ-like"/>
    <property type="match status" value="1"/>
</dbReference>
<gene>
    <name evidence="3" type="ORF">NJ959_04300</name>
</gene>